<dbReference type="EMBL" id="JBHSWH010000001">
    <property type="protein sequence ID" value="MFC6706290.1"/>
    <property type="molecule type" value="Genomic_DNA"/>
</dbReference>
<evidence type="ECO:0000256" key="1">
    <source>
        <dbReference type="SAM" id="MobiDB-lite"/>
    </source>
</evidence>
<accession>A0ABW2AHY4</accession>
<comment type="caution">
    <text evidence="2">The sequence shown here is derived from an EMBL/GenBank/DDBJ whole genome shotgun (WGS) entry which is preliminary data.</text>
</comment>
<feature type="region of interest" description="Disordered" evidence="1">
    <location>
        <begin position="1"/>
        <end position="57"/>
    </location>
</feature>
<dbReference type="Proteomes" id="UP001596298">
    <property type="component" value="Unassembled WGS sequence"/>
</dbReference>
<protein>
    <submittedName>
        <fullName evidence="2">Uncharacterized protein</fullName>
    </submittedName>
</protein>
<gene>
    <name evidence="2" type="ORF">ACFQDH_13730</name>
</gene>
<evidence type="ECO:0000313" key="3">
    <source>
        <dbReference type="Proteomes" id="UP001596298"/>
    </source>
</evidence>
<evidence type="ECO:0000313" key="2">
    <source>
        <dbReference type="EMBL" id="MFC6706290.1"/>
    </source>
</evidence>
<sequence>MSDQRFRLPTAGETRNRADGDAGRHAADGAADGSSSYGTHPDAIRLPRMQPRSTPDDTAILVRRQDVAGSASLDVRSDDSNSASAVGPASWCC</sequence>
<reference evidence="3" key="1">
    <citation type="journal article" date="2019" name="Int. J. Syst. Evol. Microbiol.">
        <title>The Global Catalogue of Microorganisms (GCM) 10K type strain sequencing project: providing services to taxonomists for standard genome sequencing and annotation.</title>
        <authorList>
            <consortium name="The Broad Institute Genomics Platform"/>
            <consortium name="The Broad Institute Genome Sequencing Center for Infectious Disease"/>
            <person name="Wu L."/>
            <person name="Ma J."/>
        </authorList>
    </citation>
    <scope>NUCLEOTIDE SEQUENCE [LARGE SCALE GENOMIC DNA]</scope>
    <source>
        <strain evidence="3">CCUG 58127</strain>
    </source>
</reference>
<feature type="region of interest" description="Disordered" evidence="1">
    <location>
        <begin position="69"/>
        <end position="93"/>
    </location>
</feature>
<feature type="compositionally biased region" description="Basic and acidic residues" evidence="1">
    <location>
        <begin position="14"/>
        <end position="27"/>
    </location>
</feature>
<name>A0ABW2AHY4_9MICO</name>
<organism evidence="2 3">
    <name type="scientific">Flexivirga alba</name>
    <dbReference type="NCBI Taxonomy" id="702742"/>
    <lineage>
        <taxon>Bacteria</taxon>
        <taxon>Bacillati</taxon>
        <taxon>Actinomycetota</taxon>
        <taxon>Actinomycetes</taxon>
        <taxon>Micrococcales</taxon>
        <taxon>Dermacoccaceae</taxon>
        <taxon>Flexivirga</taxon>
    </lineage>
</organism>
<dbReference type="RefSeq" id="WP_382402208.1">
    <property type="nucleotide sequence ID" value="NZ_JBHSWH010000001.1"/>
</dbReference>
<proteinExistence type="predicted"/>
<keyword evidence="3" id="KW-1185">Reference proteome</keyword>